<feature type="region of interest" description="Disordered" evidence="1">
    <location>
        <begin position="213"/>
        <end position="277"/>
    </location>
</feature>
<feature type="compositionally biased region" description="Basic and acidic residues" evidence="1">
    <location>
        <begin position="228"/>
        <end position="247"/>
    </location>
</feature>
<organism evidence="2 3">
    <name type="scientific">Streptomyces lavendofoliae</name>
    <dbReference type="NCBI Taxonomy" id="67314"/>
    <lineage>
        <taxon>Bacteria</taxon>
        <taxon>Bacillati</taxon>
        <taxon>Actinomycetota</taxon>
        <taxon>Actinomycetes</taxon>
        <taxon>Kitasatosporales</taxon>
        <taxon>Streptomycetaceae</taxon>
        <taxon>Streptomyces</taxon>
    </lineage>
</organism>
<dbReference type="AlphaFoldDB" id="A0A918M6X0"/>
<reference evidence="2" key="2">
    <citation type="submission" date="2020-09" db="EMBL/GenBank/DDBJ databases">
        <authorList>
            <person name="Sun Q."/>
            <person name="Ohkuma M."/>
        </authorList>
    </citation>
    <scope>NUCLEOTIDE SEQUENCE</scope>
    <source>
        <strain evidence="2">JCM 4391</strain>
    </source>
</reference>
<gene>
    <name evidence="2" type="ORF">GCM10010274_52000</name>
</gene>
<proteinExistence type="predicted"/>
<dbReference type="EMBL" id="BMTP01000015">
    <property type="protein sequence ID" value="GGU56713.1"/>
    <property type="molecule type" value="Genomic_DNA"/>
</dbReference>
<sequence length="277" mass="30684">MGGFCYRRRVEITLQQALSDLRQAGALEIIRDVACEVYATNADRHDPSHGDDNGTFAQLVWRNIANLSFQRLNQAGIPVRKVAGGAIEVISGPWVLRIYKFPLTAPGKVRDKLEQLSWDGSVARLRGAVANSAMKGQLTFDQDPDWSESFAEAVRQGHVRVMHMGDPETGNCVIEVGLPRDNREGGSPWLDGTVEIHNDLQVGLPAPRSAEDVMVEQEGLPQEASTGVDRKLPQPGIDDSRTAKEASKAPAYSDLDEHELPLRRRTEEPREKREKTD</sequence>
<accession>A0A918M6X0</accession>
<protein>
    <submittedName>
        <fullName evidence="2">Uncharacterized protein</fullName>
    </submittedName>
</protein>
<comment type="caution">
    <text evidence="2">The sequence shown here is derived from an EMBL/GenBank/DDBJ whole genome shotgun (WGS) entry which is preliminary data.</text>
</comment>
<feature type="compositionally biased region" description="Basic and acidic residues" evidence="1">
    <location>
        <begin position="258"/>
        <end position="277"/>
    </location>
</feature>
<keyword evidence="3" id="KW-1185">Reference proteome</keyword>
<evidence type="ECO:0000256" key="1">
    <source>
        <dbReference type="SAM" id="MobiDB-lite"/>
    </source>
</evidence>
<reference evidence="2" key="1">
    <citation type="journal article" date="2014" name="Int. J. Syst. Evol. Microbiol.">
        <title>Complete genome sequence of Corynebacterium casei LMG S-19264T (=DSM 44701T), isolated from a smear-ripened cheese.</title>
        <authorList>
            <consortium name="US DOE Joint Genome Institute (JGI-PGF)"/>
            <person name="Walter F."/>
            <person name="Albersmeier A."/>
            <person name="Kalinowski J."/>
            <person name="Ruckert C."/>
        </authorList>
    </citation>
    <scope>NUCLEOTIDE SEQUENCE</scope>
    <source>
        <strain evidence="2">JCM 4391</strain>
    </source>
</reference>
<evidence type="ECO:0000313" key="3">
    <source>
        <dbReference type="Proteomes" id="UP000636661"/>
    </source>
</evidence>
<dbReference type="Proteomes" id="UP000636661">
    <property type="component" value="Unassembled WGS sequence"/>
</dbReference>
<evidence type="ECO:0000313" key="2">
    <source>
        <dbReference type="EMBL" id="GGU56713.1"/>
    </source>
</evidence>
<name>A0A918M6X0_9ACTN</name>